<evidence type="ECO:0000313" key="3">
    <source>
        <dbReference type="Proteomes" id="UP000001903"/>
    </source>
</evidence>
<dbReference type="Pfam" id="PF17668">
    <property type="entry name" value="Acetyltransf_17"/>
    <property type="match status" value="1"/>
</dbReference>
<dbReference type="InterPro" id="IPR000182">
    <property type="entry name" value="GNAT_dom"/>
</dbReference>
<proteinExistence type="predicted"/>
<dbReference type="AlphaFoldDB" id="D2RQU0"/>
<dbReference type="InterPro" id="IPR016181">
    <property type="entry name" value="Acyl_CoA_acyltransferase"/>
</dbReference>
<dbReference type="PANTHER" id="PTHR37817">
    <property type="entry name" value="N-ACETYLTRANSFERASE EIS"/>
    <property type="match status" value="1"/>
</dbReference>
<dbReference type="Gene3D" id="3.30.1050.10">
    <property type="entry name" value="SCP2 sterol-binding domain"/>
    <property type="match status" value="1"/>
</dbReference>
<dbReference type="GO" id="GO:0034069">
    <property type="term" value="F:aminoglycoside N-acetyltransferase activity"/>
    <property type="evidence" value="ECO:0007669"/>
    <property type="project" value="TreeGrafter"/>
</dbReference>
<dbReference type="PROSITE" id="PS51186">
    <property type="entry name" value="GNAT"/>
    <property type="match status" value="1"/>
</dbReference>
<organism evidence="2 3">
    <name type="scientific">Haloterrigena turkmenica (strain ATCC 51198 / DSM 5511 / JCM 9101 / NCIMB 13204 / VKM B-1734 / 4k)</name>
    <name type="common">Halococcus turkmenicus</name>
    <dbReference type="NCBI Taxonomy" id="543526"/>
    <lineage>
        <taxon>Archaea</taxon>
        <taxon>Methanobacteriati</taxon>
        <taxon>Methanobacteriota</taxon>
        <taxon>Stenosarchaea group</taxon>
        <taxon>Halobacteria</taxon>
        <taxon>Halobacteriales</taxon>
        <taxon>Natrialbaceae</taxon>
        <taxon>Haloterrigena</taxon>
    </lineage>
</organism>
<dbReference type="KEGG" id="htu:Htur_1535"/>
<dbReference type="SUPFAM" id="SSF55729">
    <property type="entry name" value="Acyl-CoA N-acyltransferases (Nat)"/>
    <property type="match status" value="1"/>
</dbReference>
<dbReference type="InterPro" id="IPR051554">
    <property type="entry name" value="Acetyltransferase_Eis"/>
</dbReference>
<keyword evidence="3" id="KW-1185">Reference proteome</keyword>
<dbReference type="STRING" id="543526.Htur_1535"/>
<protein>
    <submittedName>
        <fullName evidence="2">Acetyltransferase involved in intracellular survival and related acetyltransferase-like protein</fullName>
    </submittedName>
</protein>
<dbReference type="PANTHER" id="PTHR37817:SF1">
    <property type="entry name" value="N-ACETYLTRANSFERASE EIS"/>
    <property type="match status" value="1"/>
</dbReference>
<dbReference type="OrthoDB" id="212302at2157"/>
<dbReference type="Gene3D" id="3.40.630.30">
    <property type="match status" value="2"/>
</dbReference>
<dbReference type="EMBL" id="CP001860">
    <property type="protein sequence ID" value="ADB60421.1"/>
    <property type="molecule type" value="Genomic_DNA"/>
</dbReference>
<evidence type="ECO:0000259" key="1">
    <source>
        <dbReference type="PROSITE" id="PS51186"/>
    </source>
</evidence>
<name>D2RQU0_HALTV</name>
<sequence>MVDYRPITDERDVFHEYRSYAFQPEDGVPAYDPDEHEMPRATLGSRRGLYASEAADDADPRCVCRHYWLESHVRGDVHRTAGLASVATPPEYRRRGHVRQLLARSLAEYRDHDVRFSVLWPFRYRFYRQYGWDTANRVHAHEFEPSLLSVAADATGVTNAEDASFRRLEADEYDRLEAAYATHADRYGLALERDADWWRYRIFGGSDRDPFVYAYERDGDIAGYLVYTMDGEQGDRRMDVSELVFVDHDALLSLLAFCYRHESQVQRVRFDLPADVPLRDLVRDPDEIETSVSDGPMVRIVDVAATLSALSYPGRDASLTIAVEDPLADWNDGPFALEIADGTATCERTDDGTDAADVRLEIGALSQLVVGTRSVRDLEGTGRLEVGDSAAPEAFETLGTLFPETDVYLGEFF</sequence>
<dbReference type="eggNOG" id="arCOG00826">
    <property type="taxonomic scope" value="Archaea"/>
</dbReference>
<dbReference type="SUPFAM" id="SSF55718">
    <property type="entry name" value="SCP-like"/>
    <property type="match status" value="1"/>
</dbReference>
<dbReference type="Pfam" id="PF13527">
    <property type="entry name" value="Acetyltransf_9"/>
    <property type="match status" value="1"/>
</dbReference>
<dbReference type="InterPro" id="IPR036527">
    <property type="entry name" value="SCP2_sterol-bd_dom_sf"/>
</dbReference>
<dbReference type="RefSeq" id="WP_012942721.1">
    <property type="nucleotide sequence ID" value="NC_013743.1"/>
</dbReference>
<dbReference type="Proteomes" id="UP000001903">
    <property type="component" value="Chromosome"/>
</dbReference>
<dbReference type="InterPro" id="IPR041380">
    <property type="entry name" value="Acetyltransf_17"/>
</dbReference>
<dbReference type="GO" id="GO:0030649">
    <property type="term" value="P:aminoglycoside antibiotic catabolic process"/>
    <property type="evidence" value="ECO:0007669"/>
    <property type="project" value="TreeGrafter"/>
</dbReference>
<evidence type="ECO:0000313" key="2">
    <source>
        <dbReference type="EMBL" id="ADB60421.1"/>
    </source>
</evidence>
<dbReference type="InterPro" id="IPR025559">
    <property type="entry name" value="Eis_dom"/>
</dbReference>
<dbReference type="CDD" id="cd04301">
    <property type="entry name" value="NAT_SF"/>
    <property type="match status" value="1"/>
</dbReference>
<feature type="domain" description="N-acetyltransferase" evidence="1">
    <location>
        <begin position="2"/>
        <end position="153"/>
    </location>
</feature>
<reference evidence="2 3" key="1">
    <citation type="journal article" date="2010" name="Stand. Genomic Sci.">
        <title>Complete genome sequence of Haloterrigena turkmenica type strain (4k).</title>
        <authorList>
            <person name="Saunders E."/>
            <person name="Tindall B.J."/>
            <person name="Fahnrich R."/>
            <person name="Lapidus A."/>
            <person name="Copeland A."/>
            <person name="Del Rio T.G."/>
            <person name="Lucas S."/>
            <person name="Chen F."/>
            <person name="Tice H."/>
            <person name="Cheng J.F."/>
            <person name="Han C."/>
            <person name="Detter J.C."/>
            <person name="Bruce D."/>
            <person name="Goodwin L."/>
            <person name="Chain P."/>
            <person name="Pitluck S."/>
            <person name="Pati A."/>
            <person name="Ivanova N."/>
            <person name="Mavromatis K."/>
            <person name="Chen A."/>
            <person name="Palaniappan K."/>
            <person name="Land M."/>
            <person name="Hauser L."/>
            <person name="Chang Y.J."/>
            <person name="Jeffries C.D."/>
            <person name="Brettin T."/>
            <person name="Rohde M."/>
            <person name="Goker M."/>
            <person name="Bristow J."/>
            <person name="Eisen J.A."/>
            <person name="Markowitz V."/>
            <person name="Hugenholtz P."/>
            <person name="Klenk H.P."/>
            <person name="Kyrpides N.C."/>
        </authorList>
    </citation>
    <scope>NUCLEOTIDE SEQUENCE [LARGE SCALE GENOMIC DNA]</scope>
    <source>
        <strain evidence="3">ATCC 51198 / DSM 5511 / JCM 9101 / NCIMB 13204 / VKM B-1734 / 4k</strain>
    </source>
</reference>
<dbReference type="GeneID" id="8742126"/>
<accession>D2RQU0</accession>
<dbReference type="Pfam" id="PF13530">
    <property type="entry name" value="SCP2_2"/>
    <property type="match status" value="1"/>
</dbReference>
<dbReference type="HOGENOM" id="CLU_050659_1_1_2"/>
<gene>
    <name evidence="2" type="ordered locus">Htur_1535</name>
</gene>